<keyword evidence="9" id="KW-1185">Reference proteome</keyword>
<accession>A0A8J3S5X8</accession>
<dbReference type="PANTHER" id="PTHR22726:SF1">
    <property type="entry name" value="METALLOENDOPEPTIDASE OMA1, MITOCHONDRIAL"/>
    <property type="match status" value="1"/>
</dbReference>
<organism evidence="8 9">
    <name type="scientific">Planobispora rosea</name>
    <dbReference type="NCBI Taxonomy" id="35762"/>
    <lineage>
        <taxon>Bacteria</taxon>
        <taxon>Bacillati</taxon>
        <taxon>Actinomycetota</taxon>
        <taxon>Actinomycetes</taxon>
        <taxon>Streptosporangiales</taxon>
        <taxon>Streptosporangiaceae</taxon>
        <taxon>Planobispora</taxon>
    </lineage>
</organism>
<dbReference type="InterPro" id="IPR051156">
    <property type="entry name" value="Mito/Outer_Membr_Metalloprot"/>
</dbReference>
<keyword evidence="4 6" id="KW-0862">Zinc</keyword>
<comment type="caution">
    <text evidence="8">The sequence shown here is derived from an EMBL/GenBank/DDBJ whole genome shotgun (WGS) entry which is preliminary data.</text>
</comment>
<dbReference type="GO" id="GO:0016020">
    <property type="term" value="C:membrane"/>
    <property type="evidence" value="ECO:0007669"/>
    <property type="project" value="TreeGrafter"/>
</dbReference>
<keyword evidence="2" id="KW-0479">Metal-binding</keyword>
<dbReference type="Gene3D" id="3.30.2010.10">
    <property type="entry name" value="Metalloproteases ('zincins'), catalytic domain"/>
    <property type="match status" value="1"/>
</dbReference>
<keyword evidence="5 6" id="KW-0482">Metalloprotease</keyword>
<evidence type="ECO:0000259" key="7">
    <source>
        <dbReference type="Pfam" id="PF01435"/>
    </source>
</evidence>
<dbReference type="GO" id="GO:0004222">
    <property type="term" value="F:metalloendopeptidase activity"/>
    <property type="evidence" value="ECO:0007669"/>
    <property type="project" value="InterPro"/>
</dbReference>
<evidence type="ECO:0000256" key="6">
    <source>
        <dbReference type="RuleBase" id="RU003983"/>
    </source>
</evidence>
<dbReference type="Proteomes" id="UP000655044">
    <property type="component" value="Unassembled WGS sequence"/>
</dbReference>
<dbReference type="Pfam" id="PF01435">
    <property type="entry name" value="Peptidase_M48"/>
    <property type="match status" value="1"/>
</dbReference>
<proteinExistence type="inferred from homology"/>
<feature type="domain" description="Peptidase M48" evidence="7">
    <location>
        <begin position="40"/>
        <end position="228"/>
    </location>
</feature>
<comment type="similarity">
    <text evidence="6">Belongs to the peptidase M48 family.</text>
</comment>
<dbReference type="GO" id="GO:0046872">
    <property type="term" value="F:metal ion binding"/>
    <property type="evidence" value="ECO:0007669"/>
    <property type="project" value="UniProtKB-KW"/>
</dbReference>
<reference evidence="8" key="1">
    <citation type="submission" date="2021-01" db="EMBL/GenBank/DDBJ databases">
        <title>Whole genome shotgun sequence of Planobispora rosea NBRC 15558.</title>
        <authorList>
            <person name="Komaki H."/>
            <person name="Tamura T."/>
        </authorList>
    </citation>
    <scope>NUCLEOTIDE SEQUENCE</scope>
    <source>
        <strain evidence="8">NBRC 15558</strain>
    </source>
</reference>
<dbReference type="RefSeq" id="WP_189243602.1">
    <property type="nucleotide sequence ID" value="NZ_BMQP01000045.1"/>
</dbReference>
<sequence length="232" mass="24549">MTGPNGSQSRPPVVPATIRVRDEGADLPHTSSPVLPGLAHLTRALAGAAHLPGTPGVLVTLDPTLKADAVAGVDACTHTPRIILGTDLLHQENPDQLTMVVAHEIAHHVLDHDAEPGARVWSTLTSALFLLSLGALFLAAPRWIVVAATDAALAVHLIGRLAATRASRRQELAADAHAVRLLDAIGRNGRATLTACLATLPAASRWHRLIGWMLDSHPSPAMRLRHLATDHR</sequence>
<dbReference type="InterPro" id="IPR001915">
    <property type="entry name" value="Peptidase_M48"/>
</dbReference>
<evidence type="ECO:0000256" key="4">
    <source>
        <dbReference type="ARBA" id="ARBA00022833"/>
    </source>
</evidence>
<dbReference type="EMBL" id="BOOI01000068">
    <property type="protein sequence ID" value="GIH87833.1"/>
    <property type="molecule type" value="Genomic_DNA"/>
</dbReference>
<gene>
    <name evidence="8" type="ORF">Pro02_62410</name>
</gene>
<protein>
    <recommendedName>
        <fullName evidence="7">Peptidase M48 domain-containing protein</fullName>
    </recommendedName>
</protein>
<name>A0A8J3S5X8_PLARO</name>
<keyword evidence="3 6" id="KW-0378">Hydrolase</keyword>
<comment type="cofactor">
    <cofactor evidence="6">
        <name>Zn(2+)</name>
        <dbReference type="ChEBI" id="CHEBI:29105"/>
    </cofactor>
    <text evidence="6">Binds 1 zinc ion per subunit.</text>
</comment>
<keyword evidence="1 6" id="KW-0645">Protease</keyword>
<evidence type="ECO:0000313" key="8">
    <source>
        <dbReference type="EMBL" id="GIH87833.1"/>
    </source>
</evidence>
<dbReference type="PANTHER" id="PTHR22726">
    <property type="entry name" value="METALLOENDOPEPTIDASE OMA1"/>
    <property type="match status" value="1"/>
</dbReference>
<dbReference type="AlphaFoldDB" id="A0A8J3S5X8"/>
<evidence type="ECO:0000256" key="1">
    <source>
        <dbReference type="ARBA" id="ARBA00022670"/>
    </source>
</evidence>
<evidence type="ECO:0000256" key="5">
    <source>
        <dbReference type="ARBA" id="ARBA00023049"/>
    </source>
</evidence>
<dbReference type="GO" id="GO:0051603">
    <property type="term" value="P:proteolysis involved in protein catabolic process"/>
    <property type="evidence" value="ECO:0007669"/>
    <property type="project" value="TreeGrafter"/>
</dbReference>
<evidence type="ECO:0000313" key="9">
    <source>
        <dbReference type="Proteomes" id="UP000655044"/>
    </source>
</evidence>
<evidence type="ECO:0000256" key="3">
    <source>
        <dbReference type="ARBA" id="ARBA00022801"/>
    </source>
</evidence>
<evidence type="ECO:0000256" key="2">
    <source>
        <dbReference type="ARBA" id="ARBA00022723"/>
    </source>
</evidence>